<gene>
    <name evidence="4" type="primary">LOC105368682</name>
</gene>
<dbReference type="GO" id="GO:0001650">
    <property type="term" value="C:fibrillar center"/>
    <property type="evidence" value="ECO:0007669"/>
    <property type="project" value="TreeGrafter"/>
</dbReference>
<dbReference type="GO" id="GO:0005655">
    <property type="term" value="C:nucleolar ribonuclease P complex"/>
    <property type="evidence" value="ECO:0007669"/>
    <property type="project" value="InterPro"/>
</dbReference>
<feature type="domain" description="Ribosomal protein eL8/eL30/eS12/Gadd45" evidence="2">
    <location>
        <begin position="100"/>
        <end position="148"/>
    </location>
</feature>
<keyword evidence="3" id="KW-1185">Reference proteome</keyword>
<feature type="compositionally biased region" description="Low complexity" evidence="1">
    <location>
        <begin position="309"/>
        <end position="327"/>
    </location>
</feature>
<organism evidence="3 4">
    <name type="scientific">Ceratosolen solmsi marchali</name>
    <dbReference type="NCBI Taxonomy" id="326594"/>
    <lineage>
        <taxon>Eukaryota</taxon>
        <taxon>Metazoa</taxon>
        <taxon>Ecdysozoa</taxon>
        <taxon>Arthropoda</taxon>
        <taxon>Hexapoda</taxon>
        <taxon>Insecta</taxon>
        <taxon>Pterygota</taxon>
        <taxon>Neoptera</taxon>
        <taxon>Endopterygota</taxon>
        <taxon>Hymenoptera</taxon>
        <taxon>Apocrita</taxon>
        <taxon>Proctotrupomorpha</taxon>
        <taxon>Chalcidoidea</taxon>
        <taxon>Agaonidae</taxon>
        <taxon>Agaoninae</taxon>
        <taxon>Ceratosolen</taxon>
    </lineage>
</organism>
<dbReference type="PANTHER" id="PTHR46948:SF1">
    <property type="entry name" value="RIBONUCLEASE P PROTEIN SUBUNIT P38"/>
    <property type="match status" value="1"/>
</dbReference>
<dbReference type="SUPFAM" id="SSF55315">
    <property type="entry name" value="L30e-like"/>
    <property type="match status" value="1"/>
</dbReference>
<name>A0AAJ6YX50_9HYME</name>
<dbReference type="Proteomes" id="UP000695007">
    <property type="component" value="Unplaced"/>
</dbReference>
<dbReference type="GO" id="GO:0033204">
    <property type="term" value="F:ribonuclease P RNA binding"/>
    <property type="evidence" value="ECO:0007669"/>
    <property type="project" value="TreeGrafter"/>
</dbReference>
<dbReference type="Pfam" id="PF01248">
    <property type="entry name" value="Ribosomal_L7Ae"/>
    <property type="match status" value="1"/>
</dbReference>
<dbReference type="GeneID" id="105368682"/>
<dbReference type="PANTHER" id="PTHR46948">
    <property type="entry name" value="RIBONUCLEASE P PROTEIN SUBUNIT P38"/>
    <property type="match status" value="1"/>
</dbReference>
<dbReference type="InterPro" id="IPR042848">
    <property type="entry name" value="Rpp38"/>
</dbReference>
<evidence type="ECO:0000313" key="4">
    <source>
        <dbReference type="RefSeq" id="XP_011506054.1"/>
    </source>
</evidence>
<dbReference type="GO" id="GO:0000172">
    <property type="term" value="C:ribonuclease MRP complex"/>
    <property type="evidence" value="ECO:0007669"/>
    <property type="project" value="InterPro"/>
</dbReference>
<reference evidence="4" key="1">
    <citation type="submission" date="2025-08" db="UniProtKB">
        <authorList>
            <consortium name="RefSeq"/>
        </authorList>
    </citation>
    <scope>IDENTIFICATION</scope>
</reference>
<dbReference type="InterPro" id="IPR004038">
    <property type="entry name" value="Ribosomal_eL8/eL30/eS12/Gad45"/>
</dbReference>
<protein>
    <submittedName>
        <fullName evidence="4">Ribonuclease P protein subunit p38-like</fullName>
    </submittedName>
</protein>
<dbReference type="RefSeq" id="XP_011506054.1">
    <property type="nucleotide sequence ID" value="XM_011507752.1"/>
</dbReference>
<sequence>MATPILSKPQQRKSLSAKKTPIRGLKNVLGQPFEMTWPHLQNDQDSVLENLLRKLLIVLKPAEHKISWSKLYKMNKEERSAAKKAALSSCTDNSNKFNLNSVIFGINKVTRSLEKDDVSCILLDANVDPKLLVKHIVQMAELKGVPTLLISFLKIVTLDTIGFASAAVALKKQVQTSPDDYFYSLFEKISELSLEFVNLKRPVRLFEENLPVDELIPKQTQKQKTNKDDNESEFDNVFLIRKSKKERVFIPPTSKMKKETEKVDLNFIPLSDDKQFVHNEKMPSRFFEAPILGNPKSDKPSNSEKNSDNEGSNDSDNVVSNNSNNEVSQRKGGKRKLKRTTEHVNQDKVIYQPLKVKRVQGNEFRSKATKLSKQKRKQQRKTIYK</sequence>
<accession>A0AAJ6YX50</accession>
<feature type="compositionally biased region" description="Basic residues" evidence="1">
    <location>
        <begin position="367"/>
        <end position="385"/>
    </location>
</feature>
<proteinExistence type="predicted"/>
<evidence type="ECO:0000256" key="1">
    <source>
        <dbReference type="SAM" id="MobiDB-lite"/>
    </source>
</evidence>
<dbReference type="AlphaFoldDB" id="A0AAJ6YX50"/>
<evidence type="ECO:0000259" key="2">
    <source>
        <dbReference type="Pfam" id="PF01248"/>
    </source>
</evidence>
<dbReference type="KEGG" id="csol:105368682"/>
<dbReference type="InterPro" id="IPR029064">
    <property type="entry name" value="Ribosomal_eL30-like_sf"/>
</dbReference>
<evidence type="ECO:0000313" key="3">
    <source>
        <dbReference type="Proteomes" id="UP000695007"/>
    </source>
</evidence>
<dbReference type="Gene3D" id="3.30.1330.30">
    <property type="match status" value="1"/>
</dbReference>
<feature type="compositionally biased region" description="Basic and acidic residues" evidence="1">
    <location>
        <begin position="296"/>
        <end position="308"/>
    </location>
</feature>
<dbReference type="GO" id="GO:0001682">
    <property type="term" value="P:tRNA 5'-leader removal"/>
    <property type="evidence" value="ECO:0007669"/>
    <property type="project" value="InterPro"/>
</dbReference>
<dbReference type="GO" id="GO:0004526">
    <property type="term" value="F:ribonuclease P activity"/>
    <property type="evidence" value="ECO:0007669"/>
    <property type="project" value="TreeGrafter"/>
</dbReference>
<feature type="region of interest" description="Disordered" evidence="1">
    <location>
        <begin position="287"/>
        <end position="385"/>
    </location>
</feature>